<evidence type="ECO:0000313" key="8">
    <source>
        <dbReference type="Proteomes" id="UP000267821"/>
    </source>
</evidence>
<keyword evidence="3 4" id="KW-0175">Coiled coil</keyword>
<dbReference type="FunCoup" id="A0A3N4MI81">
    <property type="interactions" value="491"/>
</dbReference>
<evidence type="ECO:0000256" key="5">
    <source>
        <dbReference type="SAM" id="MobiDB-lite"/>
    </source>
</evidence>
<feature type="compositionally biased region" description="Low complexity" evidence="5">
    <location>
        <begin position="79"/>
        <end position="94"/>
    </location>
</feature>
<feature type="region of interest" description="Disordered" evidence="5">
    <location>
        <begin position="639"/>
        <end position="662"/>
    </location>
</feature>
<feature type="compositionally biased region" description="Low complexity" evidence="5">
    <location>
        <begin position="639"/>
        <end position="661"/>
    </location>
</feature>
<feature type="coiled-coil region" evidence="4">
    <location>
        <begin position="802"/>
        <end position="902"/>
    </location>
</feature>
<dbReference type="Pfam" id="PF12325">
    <property type="entry name" value="TMF_TATA_bd"/>
    <property type="match status" value="1"/>
</dbReference>
<dbReference type="Pfam" id="PF12329">
    <property type="entry name" value="TMF_DNA_bd"/>
    <property type="match status" value="1"/>
</dbReference>
<sequence>MNFLAKTITNLESRLDSVLLGEEEQTAQKKATGLAAERKSTDRGSGKVEVAPTATSNRTGSPAPSISRAATPSGGGGKLTLAERLAAATTRSASPGLRSGSPAPAIESARSSIDRTRGSLDAIPVTQIAVDRDNSKDKDKGKDKEAPVNVDGESKLEAEVVSPLEPASTEPIQLPTSTNGVEAPLSIPPPAPIIAVTTPPELPPSITSPPQAFASTSTPIANSTDYEAIISQLRSDLAICEIRRQEESHTASERIDALEVKLKIQARESADESKRRATASPAGVLEKKLAEKEEKIALLLEEGERLSKLELKNLTIIKKLRAKIAEDEKVGASVKAKLEKAEKEVAEGKEKLKKAQETEKRLNEQVKASSKLESEVERLRKEKSDRDAFVADLKVQLAAASARADGAESRVQTEALEAERKTTRDLKEQVDKIQSEATLMGEKLRLEIVDLKAKIERDSERAKMTEAELRSEVAVMETKVEVLRARAEEVSSGASGDAHSKLLRQVETLQTQYAIASENWQGIEGSLLSRVAVVEGERDELAKTEAEVRRKAREFNNKVRQLEVDLESANSRVKDLEEDIESYHKQEEALQKKITELDASSTESRSTLERLREEFSRELTQKLEDQRIKWEEQLASSSFVRSSSPSQQRSSSRSIGRSPGISERDVYIQPFYPLQRRDTSASGSFAEITLEGQKHKERPSFSTPNRVDSTASLGLPQFAQNHGNSSRTSLVIGDEDEDYFINNQPNDNLIAGNNRPSSGNLAQGTLFHHSVSPLVSNFRNALHAQDMASVSTVAAGPSVQLVERMSSSIRRLETEMAASRDELTRTLAQRDEARVEIVELMREVEAKRELEVRVKTLEGEKEALDTRFQAALETLGEKLERVDELEEMVEELKRVYRELVVRSSG</sequence>
<dbReference type="EMBL" id="ML121529">
    <property type="protein sequence ID" value="RPB28285.1"/>
    <property type="molecule type" value="Genomic_DNA"/>
</dbReference>
<name>A0A3N4MI81_9PEZI</name>
<keyword evidence="8" id="KW-1185">Reference proteome</keyword>
<dbReference type="GO" id="GO:0005794">
    <property type="term" value="C:Golgi apparatus"/>
    <property type="evidence" value="ECO:0007669"/>
    <property type="project" value="UniProtKB-SubCell"/>
</dbReference>
<dbReference type="AlphaFoldDB" id="A0A3N4MI81"/>
<feature type="compositionally biased region" description="Polar residues" evidence="5">
    <location>
        <begin position="53"/>
        <end position="70"/>
    </location>
</feature>
<dbReference type="GO" id="GO:0005783">
    <property type="term" value="C:endoplasmic reticulum"/>
    <property type="evidence" value="ECO:0007669"/>
    <property type="project" value="TreeGrafter"/>
</dbReference>
<dbReference type="PANTHER" id="PTHR46515">
    <property type="entry name" value="TATA ELEMENT MODULATORY FACTOR TMF1"/>
    <property type="match status" value="1"/>
</dbReference>
<keyword evidence="2" id="KW-0333">Golgi apparatus</keyword>
<dbReference type="OrthoDB" id="74178at2759"/>
<evidence type="ECO:0000256" key="1">
    <source>
        <dbReference type="ARBA" id="ARBA00004555"/>
    </source>
</evidence>
<feature type="region of interest" description="Disordered" evidence="5">
    <location>
        <begin position="346"/>
        <end position="373"/>
    </location>
</feature>
<accession>A0A3N4MI81</accession>
<evidence type="ECO:0000256" key="2">
    <source>
        <dbReference type="ARBA" id="ARBA00023034"/>
    </source>
</evidence>
<dbReference type="PANTHER" id="PTHR46515:SF1">
    <property type="entry name" value="TATA ELEMENT MODULATORY FACTOR"/>
    <property type="match status" value="1"/>
</dbReference>
<dbReference type="InParanoid" id="A0A3N4MI81"/>
<reference evidence="7 8" key="1">
    <citation type="journal article" date="2018" name="Nat. Ecol. Evol.">
        <title>Pezizomycetes genomes reveal the molecular basis of ectomycorrhizal truffle lifestyle.</title>
        <authorList>
            <person name="Murat C."/>
            <person name="Payen T."/>
            <person name="Noel B."/>
            <person name="Kuo A."/>
            <person name="Morin E."/>
            <person name="Chen J."/>
            <person name="Kohler A."/>
            <person name="Krizsan K."/>
            <person name="Balestrini R."/>
            <person name="Da Silva C."/>
            <person name="Montanini B."/>
            <person name="Hainaut M."/>
            <person name="Levati E."/>
            <person name="Barry K.W."/>
            <person name="Belfiori B."/>
            <person name="Cichocki N."/>
            <person name="Clum A."/>
            <person name="Dockter R.B."/>
            <person name="Fauchery L."/>
            <person name="Guy J."/>
            <person name="Iotti M."/>
            <person name="Le Tacon F."/>
            <person name="Lindquist E.A."/>
            <person name="Lipzen A."/>
            <person name="Malagnac F."/>
            <person name="Mello A."/>
            <person name="Molinier V."/>
            <person name="Miyauchi S."/>
            <person name="Poulain J."/>
            <person name="Riccioni C."/>
            <person name="Rubini A."/>
            <person name="Sitrit Y."/>
            <person name="Splivallo R."/>
            <person name="Traeger S."/>
            <person name="Wang M."/>
            <person name="Zifcakova L."/>
            <person name="Wipf D."/>
            <person name="Zambonelli A."/>
            <person name="Paolocci F."/>
            <person name="Nowrousian M."/>
            <person name="Ottonello S."/>
            <person name="Baldrian P."/>
            <person name="Spatafora J.W."/>
            <person name="Henrissat B."/>
            <person name="Nagy L.G."/>
            <person name="Aury J.M."/>
            <person name="Wincker P."/>
            <person name="Grigoriev I.V."/>
            <person name="Bonfante P."/>
            <person name="Martin F.M."/>
        </authorList>
    </citation>
    <scope>NUCLEOTIDE SEQUENCE [LARGE SCALE GENOMIC DNA]</scope>
    <source>
        <strain evidence="7 8">ATCC MYA-4762</strain>
    </source>
</reference>
<evidence type="ECO:0000256" key="4">
    <source>
        <dbReference type="SAM" id="Coils"/>
    </source>
</evidence>
<gene>
    <name evidence="7" type="ORF">L211DRAFT_864913</name>
</gene>
<feature type="compositionally biased region" description="Polar residues" evidence="5">
    <location>
        <begin position="700"/>
        <end position="711"/>
    </location>
</feature>
<feature type="region of interest" description="Disordered" evidence="5">
    <location>
        <begin position="25"/>
        <end position="175"/>
    </location>
</feature>
<feature type="compositionally biased region" description="Basic and acidic residues" evidence="5">
    <location>
        <begin position="130"/>
        <end position="158"/>
    </location>
</feature>
<dbReference type="InterPro" id="IPR022091">
    <property type="entry name" value="TMF_TATA-bd"/>
</dbReference>
<dbReference type="InterPro" id="IPR022092">
    <property type="entry name" value="TMF_DNA-bd"/>
</dbReference>
<feature type="domain" description="TATA element modulatory factor 1 TATA binding" evidence="6">
    <location>
        <begin position="789"/>
        <end position="900"/>
    </location>
</feature>
<evidence type="ECO:0000256" key="3">
    <source>
        <dbReference type="ARBA" id="ARBA00023054"/>
    </source>
</evidence>
<evidence type="ECO:0000313" key="7">
    <source>
        <dbReference type="EMBL" id="RPB28285.1"/>
    </source>
</evidence>
<dbReference type="InterPro" id="IPR052602">
    <property type="entry name" value="Growth_transcription_reg"/>
</dbReference>
<dbReference type="Proteomes" id="UP000267821">
    <property type="component" value="Unassembled WGS sequence"/>
</dbReference>
<protein>
    <recommendedName>
        <fullName evidence="6">TATA element modulatory factor 1 TATA binding domain-containing protein</fullName>
    </recommendedName>
</protein>
<dbReference type="STRING" id="1051890.A0A3N4MI81"/>
<feature type="coiled-coil region" evidence="4">
    <location>
        <begin position="534"/>
        <end position="600"/>
    </location>
</feature>
<organism evidence="7 8">
    <name type="scientific">Terfezia boudieri ATCC MYA-4762</name>
    <dbReference type="NCBI Taxonomy" id="1051890"/>
    <lineage>
        <taxon>Eukaryota</taxon>
        <taxon>Fungi</taxon>
        <taxon>Dikarya</taxon>
        <taxon>Ascomycota</taxon>
        <taxon>Pezizomycotina</taxon>
        <taxon>Pezizomycetes</taxon>
        <taxon>Pezizales</taxon>
        <taxon>Pezizaceae</taxon>
        <taxon>Terfezia</taxon>
    </lineage>
</organism>
<feature type="region of interest" description="Disordered" evidence="5">
    <location>
        <begin position="690"/>
        <end position="711"/>
    </location>
</feature>
<feature type="compositionally biased region" description="Basic and acidic residues" evidence="5">
    <location>
        <begin position="36"/>
        <end position="46"/>
    </location>
</feature>
<comment type="subcellular location">
    <subcellularLocation>
        <location evidence="1">Golgi apparatus</location>
    </subcellularLocation>
</comment>
<proteinExistence type="predicted"/>
<evidence type="ECO:0000259" key="6">
    <source>
        <dbReference type="Pfam" id="PF12325"/>
    </source>
</evidence>